<accession>A0AAW4QZ27</accession>
<gene>
    <name evidence="6" type="ORF">H7U08_19370</name>
</gene>
<dbReference type="PANTHER" id="PTHR11548:SF1">
    <property type="entry name" value="THYMIDYLATE SYNTHASE 1"/>
    <property type="match status" value="1"/>
</dbReference>
<evidence type="ECO:0000256" key="3">
    <source>
        <dbReference type="ARBA" id="ARBA00022679"/>
    </source>
</evidence>
<dbReference type="GO" id="GO:0032259">
    <property type="term" value="P:methylation"/>
    <property type="evidence" value="ECO:0007669"/>
    <property type="project" value="UniProtKB-KW"/>
</dbReference>
<evidence type="ECO:0000256" key="2">
    <source>
        <dbReference type="ARBA" id="ARBA00022603"/>
    </source>
</evidence>
<sequence length="326" mass="38165">MITITGNNFSEIYLNLLVEAITKKVNITDSRNGPVKDLGPAYFEITNEDLLRVPILQERALNPFFALTEFSWIITGSNRLIPLNNFINDFDRFSDDGFTLNGAYGHRLRELHGLDQLEKSIRMLQEDQSTRRVVLTMWHIDDLGSNSRDIPCNISIMLKIRNNLLDMTVINRSNDLFLGVPYNVVVFYLLQCYIAKKIGCKVGVQRHFTDSLHLYSQHFEKVQNIIQNNNLERIKCMYEKFEKVDLSTYIDENHGCILNGEYEKIKNPYKNFLNSYEAYKTNCDYHKVINLLPKNLLGYSGYLWFSEKNNFKAFENYFSLDNYYSK</sequence>
<dbReference type="InterPro" id="IPR045097">
    <property type="entry name" value="Thymidate_synth/dCMP_Mease"/>
</dbReference>
<dbReference type="Pfam" id="PF00303">
    <property type="entry name" value="Thymidylat_synt"/>
    <property type="match status" value="1"/>
</dbReference>
<dbReference type="SUPFAM" id="SSF55831">
    <property type="entry name" value="Thymidylate synthase/dCMP hydroxymethylase"/>
    <property type="match status" value="1"/>
</dbReference>
<dbReference type="GO" id="GO:0006231">
    <property type="term" value="P:dTMP biosynthetic process"/>
    <property type="evidence" value="ECO:0007669"/>
    <property type="project" value="InterPro"/>
</dbReference>
<dbReference type="GO" id="GO:0005829">
    <property type="term" value="C:cytosol"/>
    <property type="evidence" value="ECO:0007669"/>
    <property type="project" value="TreeGrafter"/>
</dbReference>
<dbReference type="EMBL" id="JACLPZ010000023">
    <property type="protein sequence ID" value="MBY0038675.1"/>
    <property type="molecule type" value="Genomic_DNA"/>
</dbReference>
<proteinExistence type="predicted"/>
<feature type="domain" description="Thymidylate synthase/dCMP hydroxymethylase" evidence="5">
    <location>
        <begin position="50"/>
        <end position="234"/>
    </location>
</feature>
<dbReference type="Proteomes" id="UP001197806">
    <property type="component" value="Unassembled WGS sequence"/>
</dbReference>
<dbReference type="AlphaFoldDB" id="A0AAW4QZ27"/>
<dbReference type="CDD" id="cd00351">
    <property type="entry name" value="TS_Pyrimidine_HMase"/>
    <property type="match status" value="1"/>
</dbReference>
<keyword evidence="2" id="KW-0489">Methyltransferase</keyword>
<dbReference type="RefSeq" id="WP_221826146.1">
    <property type="nucleotide sequence ID" value="NZ_JACLPZ010000023.1"/>
</dbReference>
<reference evidence="6" key="1">
    <citation type="submission" date="2020-08" db="EMBL/GenBank/DDBJ databases">
        <title>Fungal Genomes of the International Space Station.</title>
        <authorList>
            <person name="Seuylemezian A."/>
            <person name="Singh N.K."/>
            <person name="Wood J."/>
            <person name="Venkateswaran K."/>
        </authorList>
    </citation>
    <scope>NUCLEOTIDE SEQUENCE</scope>
    <source>
        <strain evidence="6">I2-B2</strain>
    </source>
</reference>
<dbReference type="EC" id="2.1.1.45" evidence="1"/>
<dbReference type="InterPro" id="IPR023451">
    <property type="entry name" value="Thymidate_synth/dCMP_Mease_dom"/>
</dbReference>
<dbReference type="InterPro" id="IPR000398">
    <property type="entry name" value="Thymidylate_synthase"/>
</dbReference>
<evidence type="ECO:0000256" key="1">
    <source>
        <dbReference type="ARBA" id="ARBA00011947"/>
    </source>
</evidence>
<evidence type="ECO:0000313" key="7">
    <source>
        <dbReference type="Proteomes" id="UP001197806"/>
    </source>
</evidence>
<keyword evidence="3" id="KW-0808">Transferase</keyword>
<dbReference type="GO" id="GO:0004799">
    <property type="term" value="F:thymidylate synthase activity"/>
    <property type="evidence" value="ECO:0007669"/>
    <property type="project" value="UniProtKB-EC"/>
</dbReference>
<dbReference type="Gene3D" id="3.30.572.10">
    <property type="entry name" value="Thymidylate synthase/dCMP hydroxymethylase domain"/>
    <property type="match status" value="1"/>
</dbReference>
<comment type="caution">
    <text evidence="6">The sequence shown here is derived from an EMBL/GenBank/DDBJ whole genome shotgun (WGS) entry which is preliminary data.</text>
</comment>
<dbReference type="PRINTS" id="PR00108">
    <property type="entry name" value="THYMDSNTHASE"/>
</dbReference>
<evidence type="ECO:0000259" key="5">
    <source>
        <dbReference type="Pfam" id="PF00303"/>
    </source>
</evidence>
<organism evidence="6 7">
    <name type="scientific">Bacillus cereus</name>
    <dbReference type="NCBI Taxonomy" id="1396"/>
    <lineage>
        <taxon>Bacteria</taxon>
        <taxon>Bacillati</taxon>
        <taxon>Bacillota</taxon>
        <taxon>Bacilli</taxon>
        <taxon>Bacillales</taxon>
        <taxon>Bacillaceae</taxon>
        <taxon>Bacillus</taxon>
        <taxon>Bacillus cereus group</taxon>
    </lineage>
</organism>
<name>A0AAW4QZ27_BACCE</name>
<protein>
    <recommendedName>
        <fullName evidence="1">thymidylate synthase</fullName>
        <ecNumber evidence="1">2.1.1.45</ecNumber>
    </recommendedName>
</protein>
<dbReference type="InterPro" id="IPR036926">
    <property type="entry name" value="Thymidate_synth/dCMP_Mease_sf"/>
</dbReference>
<dbReference type="PANTHER" id="PTHR11548">
    <property type="entry name" value="THYMIDYLATE SYNTHASE 1"/>
    <property type="match status" value="1"/>
</dbReference>
<evidence type="ECO:0000313" key="6">
    <source>
        <dbReference type="EMBL" id="MBY0038675.1"/>
    </source>
</evidence>
<evidence type="ECO:0000256" key="4">
    <source>
        <dbReference type="ARBA" id="ARBA00022727"/>
    </source>
</evidence>
<keyword evidence="4" id="KW-0545">Nucleotide biosynthesis</keyword>